<accession>A0A0N4XUW0</accession>
<sequence length="169" mass="19165">MVTLLRVQMDMLISDVYVGVSTDDQQLIQLPPSTNYIRKPSSQCYISPVVVVHQNERSCLSNLPSSISMLEGNSSTRMTAEDQLHLDPRIRLVAWPSTTNIEDKPWTAAFRNFATHSMEYRSAKKKTKQCMVINNLLKGVMLNIDLHILLPKRWLSDVTGKDDASCNTR</sequence>
<evidence type="ECO:0000313" key="2">
    <source>
        <dbReference type="Proteomes" id="UP000271162"/>
    </source>
</evidence>
<proteinExistence type="predicted"/>
<name>A0A0N4XUW0_NIPBR</name>
<dbReference type="WBParaSite" id="NBR_0000652401-mRNA-1">
    <property type="protein sequence ID" value="NBR_0000652401-mRNA-1"/>
    <property type="gene ID" value="NBR_0000652401"/>
</dbReference>
<evidence type="ECO:0000313" key="1">
    <source>
        <dbReference type="EMBL" id="VDL70114.1"/>
    </source>
</evidence>
<protein>
    <submittedName>
        <fullName evidence="1 3">Uncharacterized protein</fullName>
    </submittedName>
</protein>
<keyword evidence="2" id="KW-1185">Reference proteome</keyword>
<dbReference type="EMBL" id="UYSL01019806">
    <property type="protein sequence ID" value="VDL70114.1"/>
    <property type="molecule type" value="Genomic_DNA"/>
</dbReference>
<reference evidence="1 2" key="2">
    <citation type="submission" date="2018-11" db="EMBL/GenBank/DDBJ databases">
        <authorList>
            <consortium name="Pathogen Informatics"/>
        </authorList>
    </citation>
    <scope>NUCLEOTIDE SEQUENCE [LARGE SCALE GENOMIC DNA]</scope>
</reference>
<organism evidence="3">
    <name type="scientific">Nippostrongylus brasiliensis</name>
    <name type="common">Rat hookworm</name>
    <dbReference type="NCBI Taxonomy" id="27835"/>
    <lineage>
        <taxon>Eukaryota</taxon>
        <taxon>Metazoa</taxon>
        <taxon>Ecdysozoa</taxon>
        <taxon>Nematoda</taxon>
        <taxon>Chromadorea</taxon>
        <taxon>Rhabditida</taxon>
        <taxon>Rhabditina</taxon>
        <taxon>Rhabditomorpha</taxon>
        <taxon>Strongyloidea</taxon>
        <taxon>Heligmosomidae</taxon>
        <taxon>Nippostrongylus</taxon>
    </lineage>
</organism>
<gene>
    <name evidence="1" type="ORF">NBR_LOCUS6525</name>
</gene>
<reference evidence="3" key="1">
    <citation type="submission" date="2017-02" db="UniProtKB">
        <authorList>
            <consortium name="WormBaseParasite"/>
        </authorList>
    </citation>
    <scope>IDENTIFICATION</scope>
</reference>
<dbReference type="AlphaFoldDB" id="A0A0N4XUW0"/>
<evidence type="ECO:0000313" key="3">
    <source>
        <dbReference type="WBParaSite" id="NBR_0000652401-mRNA-1"/>
    </source>
</evidence>
<dbReference type="Proteomes" id="UP000271162">
    <property type="component" value="Unassembled WGS sequence"/>
</dbReference>